<reference evidence="1 2" key="1">
    <citation type="submission" date="2013-04" db="EMBL/GenBank/DDBJ databases">
        <title>Oceanicola sp. 22II1-22F33 Genome Sequencing.</title>
        <authorList>
            <person name="Lai Q."/>
            <person name="Li G."/>
            <person name="Shao Z."/>
        </authorList>
    </citation>
    <scope>NUCLEOTIDE SEQUENCE [LARGE SCALE GENOMIC DNA]</scope>
    <source>
        <strain evidence="1 2">22II1-22F33</strain>
    </source>
</reference>
<evidence type="ECO:0000313" key="1">
    <source>
        <dbReference type="EMBL" id="OWU77177.1"/>
    </source>
</evidence>
<evidence type="ECO:0000313" key="2">
    <source>
        <dbReference type="Proteomes" id="UP000215377"/>
    </source>
</evidence>
<sequence>MSTFSHITLEDRDEPLTLAWPATGNAAAFLHFDRADAWRGFIAGLGIDRRIPEIIQRKFVRAQTLYLLGWIDFSLIKAGELAALIALERAVMDRHGGELLKRKRGFAARLKHMVTADGLTGRDIPTVERCGGTAIGQFAVDVHPTLAERRNTLAYGDPFDGLPTGGLLELVRDLINYAYRDCIAEAASLGAPT</sequence>
<dbReference type="Proteomes" id="UP000215377">
    <property type="component" value="Unassembled WGS sequence"/>
</dbReference>
<dbReference type="EMBL" id="AQQR01000001">
    <property type="protein sequence ID" value="OWU77177.1"/>
    <property type="molecule type" value="Genomic_DNA"/>
</dbReference>
<dbReference type="OrthoDB" id="7567395at2"/>
<proteinExistence type="predicted"/>
<gene>
    <name evidence="1" type="ORF">ATO3_00015</name>
</gene>
<organism evidence="1 2">
    <name type="scientific">Marinibacterium profundimaris</name>
    <dbReference type="NCBI Taxonomy" id="1679460"/>
    <lineage>
        <taxon>Bacteria</taxon>
        <taxon>Pseudomonadati</taxon>
        <taxon>Pseudomonadota</taxon>
        <taxon>Alphaproteobacteria</taxon>
        <taxon>Rhodobacterales</taxon>
        <taxon>Paracoccaceae</taxon>
        <taxon>Marinibacterium</taxon>
    </lineage>
</organism>
<name>A0A225NUG0_9RHOB</name>
<comment type="caution">
    <text evidence="1">The sequence shown here is derived from an EMBL/GenBank/DDBJ whole genome shotgun (WGS) entry which is preliminary data.</text>
</comment>
<dbReference type="AlphaFoldDB" id="A0A225NUG0"/>
<dbReference type="RefSeq" id="WP_088647770.1">
    <property type="nucleotide sequence ID" value="NZ_AQQR01000001.1"/>
</dbReference>
<keyword evidence="2" id="KW-1185">Reference proteome</keyword>
<accession>A0A225NUG0</accession>
<protein>
    <submittedName>
        <fullName evidence="1">Uncharacterized protein</fullName>
    </submittedName>
</protein>